<dbReference type="OrthoDB" id="528589at2759"/>
<organism evidence="2 3">
    <name type="scientific">Chlamydomonas eustigma</name>
    <dbReference type="NCBI Taxonomy" id="1157962"/>
    <lineage>
        <taxon>Eukaryota</taxon>
        <taxon>Viridiplantae</taxon>
        <taxon>Chlorophyta</taxon>
        <taxon>core chlorophytes</taxon>
        <taxon>Chlorophyceae</taxon>
        <taxon>CS clade</taxon>
        <taxon>Chlamydomonadales</taxon>
        <taxon>Chlamydomonadaceae</taxon>
        <taxon>Chlamydomonas</taxon>
    </lineage>
</organism>
<accession>A0A250XAE4</accession>
<gene>
    <name evidence="2" type="ORF">CEUSTIGMA_g7500.t1</name>
</gene>
<protein>
    <submittedName>
        <fullName evidence="2">Uncharacterized protein</fullName>
    </submittedName>
</protein>
<reference evidence="2 3" key="1">
    <citation type="submission" date="2017-08" db="EMBL/GenBank/DDBJ databases">
        <title>Acidophilic green algal genome provides insights into adaptation to an acidic environment.</title>
        <authorList>
            <person name="Hirooka S."/>
            <person name="Hirose Y."/>
            <person name="Kanesaki Y."/>
            <person name="Higuchi S."/>
            <person name="Fujiwara T."/>
            <person name="Onuma R."/>
            <person name="Era A."/>
            <person name="Ohbayashi R."/>
            <person name="Uzuka A."/>
            <person name="Nozaki H."/>
            <person name="Yoshikawa H."/>
            <person name="Miyagishima S.Y."/>
        </authorList>
    </citation>
    <scope>NUCLEOTIDE SEQUENCE [LARGE SCALE GENOMIC DNA]</scope>
    <source>
        <strain evidence="2 3">NIES-2499</strain>
    </source>
</reference>
<dbReference type="Proteomes" id="UP000232323">
    <property type="component" value="Unassembled WGS sequence"/>
</dbReference>
<comment type="caution">
    <text evidence="2">The sequence shown here is derived from an EMBL/GenBank/DDBJ whole genome shotgun (WGS) entry which is preliminary data.</text>
</comment>
<evidence type="ECO:0000313" key="3">
    <source>
        <dbReference type="Proteomes" id="UP000232323"/>
    </source>
</evidence>
<dbReference type="AlphaFoldDB" id="A0A250XAE4"/>
<evidence type="ECO:0000256" key="1">
    <source>
        <dbReference type="SAM" id="Phobius"/>
    </source>
</evidence>
<keyword evidence="1" id="KW-0812">Transmembrane</keyword>
<sequence length="275" mass="32063">MNFLQRWRHSTKHHGQLMHSRYCMWILVVTSCIVTVALVFLEFRTCRDDADGDRKNKRFERGMTEKEYTMLIPEDELHRVRKIIKKACKFRGWSGSPGDIEKAWLHATSAAKGVNGGSWSDHFVVEDLDESRLEKLCNMIDDVFLGGQLQKELYKRRVGRLKFSVDDDPRGQDDWISYFGEDSVIHFLRRKWSQSVSESQPMICEGILCHTRLQLLMHTLAHEMVHALVFHLLPDIDKASLAYLPDERHGPIFKLLNKRLFGHPTDSYKKLFGGF</sequence>
<keyword evidence="3" id="KW-1185">Reference proteome</keyword>
<proteinExistence type="predicted"/>
<evidence type="ECO:0000313" key="2">
    <source>
        <dbReference type="EMBL" id="GAX80061.1"/>
    </source>
</evidence>
<keyword evidence="1" id="KW-1133">Transmembrane helix</keyword>
<dbReference type="EMBL" id="BEGY01000048">
    <property type="protein sequence ID" value="GAX80061.1"/>
    <property type="molecule type" value="Genomic_DNA"/>
</dbReference>
<name>A0A250XAE4_9CHLO</name>
<keyword evidence="1" id="KW-0472">Membrane</keyword>
<feature type="transmembrane region" description="Helical" evidence="1">
    <location>
        <begin position="21"/>
        <end position="41"/>
    </location>
</feature>
<dbReference type="PROSITE" id="PS51257">
    <property type="entry name" value="PROKAR_LIPOPROTEIN"/>
    <property type="match status" value="1"/>
</dbReference>